<organism evidence="1 2">
    <name type="scientific">Ambispora gerdemannii</name>
    <dbReference type="NCBI Taxonomy" id="144530"/>
    <lineage>
        <taxon>Eukaryota</taxon>
        <taxon>Fungi</taxon>
        <taxon>Fungi incertae sedis</taxon>
        <taxon>Mucoromycota</taxon>
        <taxon>Glomeromycotina</taxon>
        <taxon>Glomeromycetes</taxon>
        <taxon>Archaeosporales</taxon>
        <taxon>Ambisporaceae</taxon>
        <taxon>Ambispora</taxon>
    </lineage>
</organism>
<name>A0A9N9CFP5_9GLOM</name>
<accession>A0A9N9CFP5</accession>
<evidence type="ECO:0000313" key="1">
    <source>
        <dbReference type="EMBL" id="CAG8601811.1"/>
    </source>
</evidence>
<reference evidence="1" key="1">
    <citation type="submission" date="2021-06" db="EMBL/GenBank/DDBJ databases">
        <authorList>
            <person name="Kallberg Y."/>
            <person name="Tangrot J."/>
            <person name="Rosling A."/>
        </authorList>
    </citation>
    <scope>NUCLEOTIDE SEQUENCE</scope>
    <source>
        <strain evidence="1">MT106</strain>
    </source>
</reference>
<gene>
    <name evidence="1" type="ORF">AGERDE_LOCUS9142</name>
</gene>
<proteinExistence type="predicted"/>
<sequence>MGTFKVVDLLGDGDPFQQGLFHPDAILHNGRDGQLSHAIPASFMILLKHFRDFRQDSATAWSLVLKETLEYYLNRTHQKLKHALQNMDSANLAYIRDLTAIKDESWEMNLLKLSEIDNYLLNIGILVSLARNKGTAVTNRVSFSSNVIFRVVFEMVWPQPRKSLPIPMQAVTDPLLLLIYITKYHPGHDRKSTCKKLTWPVGKSLPSGDFLCLECAVASLNDVLVRSKNPVS</sequence>
<dbReference type="EMBL" id="CAJVPL010002176">
    <property type="protein sequence ID" value="CAG8601811.1"/>
    <property type="molecule type" value="Genomic_DNA"/>
</dbReference>
<dbReference type="OrthoDB" id="2319592at2759"/>
<evidence type="ECO:0000313" key="2">
    <source>
        <dbReference type="Proteomes" id="UP000789831"/>
    </source>
</evidence>
<dbReference type="Proteomes" id="UP000789831">
    <property type="component" value="Unassembled WGS sequence"/>
</dbReference>
<keyword evidence="2" id="KW-1185">Reference proteome</keyword>
<dbReference type="AlphaFoldDB" id="A0A9N9CFP5"/>
<protein>
    <submittedName>
        <fullName evidence="1">6942_t:CDS:1</fullName>
    </submittedName>
</protein>
<comment type="caution">
    <text evidence="1">The sequence shown here is derived from an EMBL/GenBank/DDBJ whole genome shotgun (WGS) entry which is preliminary data.</text>
</comment>